<dbReference type="Pfam" id="PF04115">
    <property type="entry name" value="Ureidogly_lyase"/>
    <property type="match status" value="1"/>
</dbReference>
<dbReference type="AlphaFoldDB" id="A0A9D5K183"/>
<comment type="caution">
    <text evidence="1">The sequence shown here is derived from an EMBL/GenBank/DDBJ whole genome shotgun (WGS) entry which is preliminary data.</text>
</comment>
<dbReference type="InterPro" id="IPR011051">
    <property type="entry name" value="RmlC_Cupin_sf"/>
</dbReference>
<organism evidence="1 2">
    <name type="scientific">candidate division KSB3 bacterium</name>
    <dbReference type="NCBI Taxonomy" id="2044937"/>
    <lineage>
        <taxon>Bacteria</taxon>
        <taxon>candidate division KSB3</taxon>
    </lineage>
</organism>
<dbReference type="GO" id="GO:0000256">
    <property type="term" value="P:allantoin catabolic process"/>
    <property type="evidence" value="ECO:0007669"/>
    <property type="project" value="InterPro"/>
</dbReference>
<protein>
    <recommendedName>
        <fullName evidence="3">Ureidoglycolate hydrolase</fullName>
    </recommendedName>
</protein>
<evidence type="ECO:0008006" key="3">
    <source>
        <dbReference type="Google" id="ProtNLM"/>
    </source>
</evidence>
<dbReference type="SUPFAM" id="SSF51182">
    <property type="entry name" value="RmlC-like cupins"/>
    <property type="match status" value="1"/>
</dbReference>
<gene>
    <name evidence="1" type="ORF">GF339_23910</name>
</gene>
<dbReference type="GO" id="GO:0050385">
    <property type="term" value="F:ureidoglycolate lyase activity"/>
    <property type="evidence" value="ECO:0007669"/>
    <property type="project" value="InterPro"/>
</dbReference>
<dbReference type="InterPro" id="IPR007247">
    <property type="entry name" value="Ureidogly_lyase"/>
</dbReference>
<dbReference type="Gene3D" id="2.60.120.10">
    <property type="entry name" value="Jelly Rolls"/>
    <property type="match status" value="1"/>
</dbReference>
<sequence>MTPQQVATSALTHEHFSPYGRMLAPTAEEQPEVSEAGMFDFYVTFKESSQDWQIGYLKQQGTVLDKLERHANTAEVFAPVSGRAALVLATDPAREETWRAFVLEKPIVLNRGVWHGVIALSEDAEMLIVESPDVTDEFYQLSQPITIR</sequence>
<dbReference type="InterPro" id="IPR014710">
    <property type="entry name" value="RmlC-like_jellyroll"/>
</dbReference>
<evidence type="ECO:0000313" key="2">
    <source>
        <dbReference type="Proteomes" id="UP000649604"/>
    </source>
</evidence>
<dbReference type="EMBL" id="WJJP01000770">
    <property type="protein sequence ID" value="MBD3327650.1"/>
    <property type="molecule type" value="Genomic_DNA"/>
</dbReference>
<dbReference type="Proteomes" id="UP000649604">
    <property type="component" value="Unassembled WGS sequence"/>
</dbReference>
<name>A0A9D5K183_9BACT</name>
<evidence type="ECO:0000313" key="1">
    <source>
        <dbReference type="EMBL" id="MBD3327650.1"/>
    </source>
</evidence>
<proteinExistence type="predicted"/>
<reference evidence="1" key="1">
    <citation type="submission" date="2019-11" db="EMBL/GenBank/DDBJ databases">
        <title>Microbial mats filling the niche in hypersaline microbial mats.</title>
        <authorList>
            <person name="Wong H.L."/>
            <person name="Macleod F.I."/>
            <person name="White R.A. III"/>
            <person name="Burns B.P."/>
        </authorList>
    </citation>
    <scope>NUCLEOTIDE SEQUENCE</scope>
    <source>
        <strain evidence="1">Rbin_158</strain>
    </source>
</reference>
<accession>A0A9D5K183</accession>